<accession>A0AA96SZY6</accession>
<keyword evidence="1" id="KW-0167">Capsid protein</keyword>
<dbReference type="EMBL" id="OR451989">
    <property type="protein sequence ID" value="WNV27214.1"/>
    <property type="molecule type" value="Genomic_RNA"/>
</dbReference>
<proteinExistence type="predicted"/>
<dbReference type="Pfam" id="PF11128">
    <property type="entry name" value="Nucleocap_ssRNA"/>
    <property type="match status" value="1"/>
</dbReference>
<protein>
    <submittedName>
        <fullName evidence="1">Coat protein</fullName>
    </submittedName>
</protein>
<dbReference type="InterPro" id="IPR021310">
    <property type="entry name" value="Nucleocap_ssRNA"/>
</dbReference>
<reference evidence="1" key="1">
    <citation type="submission" date="2023-08" db="EMBL/GenBank/DDBJ databases">
        <authorList>
            <person name="Wang F."/>
        </authorList>
    </citation>
    <scope>NUCLEOTIDE SEQUENCE</scope>
    <source>
        <strain evidence="1">LZ</strain>
    </source>
</reference>
<name>A0AA96SZY6_9VIRU</name>
<keyword evidence="1" id="KW-0946">Virion</keyword>
<evidence type="ECO:0000313" key="1">
    <source>
        <dbReference type="EMBL" id="WNV27214.1"/>
    </source>
</evidence>
<organism evidence="1">
    <name type="scientific">pepper chlorosis associated virus</name>
    <dbReference type="NCBI Taxonomy" id="2966369"/>
    <lineage>
        <taxon>Viruses</taxon>
        <taxon>Riboviria</taxon>
        <taxon>Orthornavirae</taxon>
        <taxon>Negarnaviricota</taxon>
        <taxon>Haploviricotina</taxon>
        <taxon>Milneviricetes</taxon>
        <taxon>Naedrevirales</taxon>
        <taxon>Aspiviridae</taxon>
        <taxon>Ophiovirus</taxon>
        <taxon>Ophiovirus capsici</taxon>
    </lineage>
</organism>
<dbReference type="GO" id="GO:0019028">
    <property type="term" value="C:viral capsid"/>
    <property type="evidence" value="ECO:0007669"/>
    <property type="project" value="UniProtKB-KW"/>
</dbReference>
<sequence length="438" mass="49078">MSGKLSVENVLDIARTPVWSAEQKEVLKSLKVVSEDESTSKEKMDILKIQERKNPKALVYVTEEGDLKFVDVVESSGVKDGEDTETVISDKKIKFSVEALNKIIIGKSLSLDQDKIKDVLEKYVKELPKTVETYKAGDVLIKNFKGVSTGISSLLAAGTKILDAILYVAYQDSLEHSFIFKKVELSPDMISSREIAENIDIGNKAIKAAFCHVYNQGGLPSSSSESKLLSKFIRETIFKKKTLESDKFCEYLSSSDPSFFPASVFLKVPLDNLPTEVSSRCKMSIAGNKAIRYAMLAQKFEKRTLEDPTKVESKNMLAYIKENEKLQKAISIMNTLSSLGSNFEAQKRMHPLSPERPSRKNFTLQLTCAIVYALSKYGRETMRKDIDDRKIASFKRDLNIYGEVNNIHEAYFPVLTNPDGDFSELSVEAVKTAYGLTM</sequence>